<dbReference type="InterPro" id="IPR043128">
    <property type="entry name" value="Rev_trsase/Diguanyl_cyclase"/>
</dbReference>
<keyword evidence="5" id="KW-1133">Transmembrane helix</keyword>
<dbReference type="InterPro" id="IPR000160">
    <property type="entry name" value="GGDEF_dom"/>
</dbReference>
<evidence type="ECO:0000313" key="8">
    <source>
        <dbReference type="EMBL" id="MYM95643.1"/>
    </source>
</evidence>
<feature type="transmembrane region" description="Helical" evidence="5">
    <location>
        <begin position="435"/>
        <end position="454"/>
    </location>
</feature>
<evidence type="ECO:0000256" key="1">
    <source>
        <dbReference type="ARBA" id="ARBA00012528"/>
    </source>
</evidence>
<dbReference type="PANTHER" id="PTHR45138:SF9">
    <property type="entry name" value="DIGUANYLATE CYCLASE DGCM-RELATED"/>
    <property type="match status" value="1"/>
</dbReference>
<evidence type="ECO:0000256" key="5">
    <source>
        <dbReference type="SAM" id="Phobius"/>
    </source>
</evidence>
<evidence type="ECO:0000259" key="7">
    <source>
        <dbReference type="PROSITE" id="PS50887"/>
    </source>
</evidence>
<evidence type="ECO:0000313" key="9">
    <source>
        <dbReference type="Proteomes" id="UP000447355"/>
    </source>
</evidence>
<dbReference type="SUPFAM" id="SSF48452">
    <property type="entry name" value="TPR-like"/>
    <property type="match status" value="1"/>
</dbReference>
<dbReference type="EC" id="2.7.7.65" evidence="1"/>
<dbReference type="NCBIfam" id="TIGR00254">
    <property type="entry name" value="GGDEF"/>
    <property type="match status" value="1"/>
</dbReference>
<feature type="region of interest" description="Disordered" evidence="4">
    <location>
        <begin position="686"/>
        <end position="714"/>
    </location>
</feature>
<organism evidence="8 9">
    <name type="scientific">Duganella vulcania</name>
    <dbReference type="NCBI Taxonomy" id="2692166"/>
    <lineage>
        <taxon>Bacteria</taxon>
        <taxon>Pseudomonadati</taxon>
        <taxon>Pseudomonadota</taxon>
        <taxon>Betaproteobacteria</taxon>
        <taxon>Burkholderiales</taxon>
        <taxon>Oxalobacteraceae</taxon>
        <taxon>Telluria group</taxon>
        <taxon>Duganella</taxon>
    </lineage>
</organism>
<feature type="domain" description="GGDEF" evidence="7">
    <location>
        <begin position="517"/>
        <end position="654"/>
    </location>
</feature>
<dbReference type="EMBL" id="WWCX01000030">
    <property type="protein sequence ID" value="MYM95643.1"/>
    <property type="molecule type" value="Genomic_DNA"/>
</dbReference>
<protein>
    <recommendedName>
        <fullName evidence="1">diguanylate cyclase</fullName>
        <ecNumber evidence="1">2.7.7.65</ecNumber>
    </recommendedName>
</protein>
<dbReference type="PROSITE" id="PS50887">
    <property type="entry name" value="GGDEF"/>
    <property type="match status" value="1"/>
</dbReference>
<name>A0A845GM42_9BURK</name>
<dbReference type="Proteomes" id="UP000447355">
    <property type="component" value="Unassembled WGS sequence"/>
</dbReference>
<comment type="caution">
    <text evidence="8">The sequence shown here is derived from an EMBL/GenBank/DDBJ whole genome shotgun (WGS) entry which is preliminary data.</text>
</comment>
<feature type="signal peptide" evidence="6">
    <location>
        <begin position="1"/>
        <end position="31"/>
    </location>
</feature>
<keyword evidence="5" id="KW-0812">Transmembrane</keyword>
<comment type="catalytic activity">
    <reaction evidence="2">
        <text>2 GTP = 3',3'-c-di-GMP + 2 diphosphate</text>
        <dbReference type="Rhea" id="RHEA:24898"/>
        <dbReference type="ChEBI" id="CHEBI:33019"/>
        <dbReference type="ChEBI" id="CHEBI:37565"/>
        <dbReference type="ChEBI" id="CHEBI:58805"/>
        <dbReference type="EC" id="2.7.7.65"/>
    </reaction>
</comment>
<dbReference type="Gene3D" id="3.30.70.270">
    <property type="match status" value="1"/>
</dbReference>
<evidence type="ECO:0000256" key="4">
    <source>
        <dbReference type="SAM" id="MobiDB-lite"/>
    </source>
</evidence>
<accession>A0A845GM42</accession>
<evidence type="ECO:0000256" key="6">
    <source>
        <dbReference type="SAM" id="SignalP"/>
    </source>
</evidence>
<keyword evidence="3" id="KW-0175">Coiled coil</keyword>
<sequence>MIKSGNRWTGVRARLRCAALLLALAPGAALALSELDQRIAQLQEQSNLDPDKALAQLLELQAQMAAAPARTRAERLVQVSATQSYLRRYDAALATAAELTALGRAQHDDAIVALGMRARAIALAASDHANEAYALALQAEKLAYTTGDKAAQARAATTAGSLSTAQGNFLTALDQLQAAVQLARQARDVPVLLPNALQQLIHLHVRTGEREQAYAALAEMEKAVAAQPAPSLAIDAKFMEYEVANRFGQPQRALQALLDNLALLRKLGERRMLIAMQVNISDLYLKQHDYAQAAHYASEALREATDRQSVRGMAKSRMNLGHAYLGMRRVAEGRKFYEAGLASLDQSGRNADLQEALMEYGQALEQAGDMAGAVQAYHRERKLSDEMEETQRRKSMLELQQKYETEKKQRQIELLRRESQVKGAELENRRLEQRVWWLVALACALASGVVGLLYRKVRHANARLEVKNIELKAQSTLDPLTALYNRRHFQDYMRALPDPRAPGASQAAQGAPHGDDIVGALFLLDVDHFKHINDRYGHAAGDAVLRMIAENLRVVLRETDMIVRWGGEEFLAFLPAIPRHGVDEIAHRILVGISSQAIRYQEHEISVNVSVGFSPYPLAPDGAPLPWERAVNLVDMALYLAKSHGRNRAYGVRGFENFHLTTMEAIEQDLESAWRAGYVDLSVVLGGEPDTPSPSPSEHHNVVPLKQAAQKNGR</sequence>
<reference evidence="8" key="1">
    <citation type="submission" date="2019-12" db="EMBL/GenBank/DDBJ databases">
        <title>Novel species isolated from a subtropical stream in China.</title>
        <authorList>
            <person name="Lu H."/>
        </authorList>
    </citation>
    <scope>NUCLEOTIDE SEQUENCE [LARGE SCALE GENOMIC DNA]</scope>
    <source>
        <strain evidence="8">FT81W</strain>
    </source>
</reference>
<dbReference type="CDD" id="cd01949">
    <property type="entry name" value="GGDEF"/>
    <property type="match status" value="1"/>
</dbReference>
<dbReference type="GO" id="GO:0052621">
    <property type="term" value="F:diguanylate cyclase activity"/>
    <property type="evidence" value="ECO:0007669"/>
    <property type="project" value="UniProtKB-EC"/>
</dbReference>
<dbReference type="AlphaFoldDB" id="A0A845GM42"/>
<keyword evidence="6" id="KW-0732">Signal</keyword>
<gene>
    <name evidence="8" type="ORF">GTP90_17430</name>
</gene>
<feature type="coiled-coil region" evidence="3">
    <location>
        <begin position="380"/>
        <end position="474"/>
    </location>
</feature>
<dbReference type="InterPro" id="IPR011990">
    <property type="entry name" value="TPR-like_helical_dom_sf"/>
</dbReference>
<dbReference type="SUPFAM" id="SSF55073">
    <property type="entry name" value="Nucleotide cyclase"/>
    <property type="match status" value="1"/>
</dbReference>
<dbReference type="InterPro" id="IPR029787">
    <property type="entry name" value="Nucleotide_cyclase"/>
</dbReference>
<feature type="chain" id="PRO_5032366005" description="diguanylate cyclase" evidence="6">
    <location>
        <begin position="32"/>
        <end position="714"/>
    </location>
</feature>
<proteinExistence type="predicted"/>
<keyword evidence="5" id="KW-0472">Membrane</keyword>
<dbReference type="SMART" id="SM00267">
    <property type="entry name" value="GGDEF"/>
    <property type="match status" value="1"/>
</dbReference>
<dbReference type="InterPro" id="IPR050469">
    <property type="entry name" value="Diguanylate_Cyclase"/>
</dbReference>
<dbReference type="PANTHER" id="PTHR45138">
    <property type="entry name" value="REGULATORY COMPONENTS OF SENSORY TRANSDUCTION SYSTEM"/>
    <property type="match status" value="1"/>
</dbReference>
<evidence type="ECO:0000256" key="2">
    <source>
        <dbReference type="ARBA" id="ARBA00034247"/>
    </source>
</evidence>
<dbReference type="Pfam" id="PF00990">
    <property type="entry name" value="GGDEF"/>
    <property type="match status" value="1"/>
</dbReference>
<dbReference type="Gene3D" id="1.25.40.10">
    <property type="entry name" value="Tetratricopeptide repeat domain"/>
    <property type="match status" value="2"/>
</dbReference>
<evidence type="ECO:0000256" key="3">
    <source>
        <dbReference type="SAM" id="Coils"/>
    </source>
</evidence>